<dbReference type="Proteomes" id="UP000814128">
    <property type="component" value="Unassembled WGS sequence"/>
</dbReference>
<reference evidence="1" key="1">
    <citation type="submission" date="2021-02" db="EMBL/GenBank/DDBJ databases">
        <authorList>
            <consortium name="DOE Joint Genome Institute"/>
            <person name="Ahrendt S."/>
            <person name="Looney B.P."/>
            <person name="Miyauchi S."/>
            <person name="Morin E."/>
            <person name="Drula E."/>
            <person name="Courty P.E."/>
            <person name="Chicoki N."/>
            <person name="Fauchery L."/>
            <person name="Kohler A."/>
            <person name="Kuo A."/>
            <person name="Labutti K."/>
            <person name="Pangilinan J."/>
            <person name="Lipzen A."/>
            <person name="Riley R."/>
            <person name="Andreopoulos W."/>
            <person name="He G."/>
            <person name="Johnson J."/>
            <person name="Barry K.W."/>
            <person name="Grigoriev I.V."/>
            <person name="Nagy L."/>
            <person name="Hibbett D."/>
            <person name="Henrissat B."/>
            <person name="Matheny P.B."/>
            <person name="Labbe J."/>
            <person name="Martin F."/>
        </authorList>
    </citation>
    <scope>NUCLEOTIDE SEQUENCE</scope>
    <source>
        <strain evidence="1">EC-137</strain>
    </source>
</reference>
<accession>A0ACB8QJ20</accession>
<keyword evidence="2" id="KW-1185">Reference proteome</keyword>
<evidence type="ECO:0000313" key="1">
    <source>
        <dbReference type="EMBL" id="KAI0031625.1"/>
    </source>
</evidence>
<evidence type="ECO:0000313" key="2">
    <source>
        <dbReference type="Proteomes" id="UP000814128"/>
    </source>
</evidence>
<sequence>MAARLLAVAVALLSLAPFVLTQTPPACVSHSNTTCLCTNMNFPTDGGECLALTCAQSDLPAAESTFAALCGVVVTSAPSTASSSRSVLSGTSRSPSTSAPSSTSSRSSTAPASSPTPAPPITISSSSSASASSSTPPAPAASQSAPSSTRRNASVGLIGMLLAALGVLIVAGAAGKAAGEASLGAFRIAPDAPSGVLVERHEVILPPLSSFSRASVRRAAFLVRRGRARKTPVVLSSVRARVSGAGVSVSDYCVPRAASAVRCRQRFSSAIALPTSAHRTTNAIGTVVLILSIAMRRARSTLRHGNR</sequence>
<dbReference type="EMBL" id="MU273573">
    <property type="protein sequence ID" value="KAI0031625.1"/>
    <property type="molecule type" value="Genomic_DNA"/>
</dbReference>
<name>A0ACB8QJ20_9AGAM</name>
<gene>
    <name evidence="1" type="ORF">K488DRAFT_71267</name>
</gene>
<proteinExistence type="predicted"/>
<reference evidence="1" key="2">
    <citation type="journal article" date="2022" name="New Phytol.">
        <title>Evolutionary transition to the ectomycorrhizal habit in the genomes of a hyperdiverse lineage of mushroom-forming fungi.</title>
        <authorList>
            <person name="Looney B."/>
            <person name="Miyauchi S."/>
            <person name="Morin E."/>
            <person name="Drula E."/>
            <person name="Courty P.E."/>
            <person name="Kohler A."/>
            <person name="Kuo A."/>
            <person name="LaButti K."/>
            <person name="Pangilinan J."/>
            <person name="Lipzen A."/>
            <person name="Riley R."/>
            <person name="Andreopoulos W."/>
            <person name="He G."/>
            <person name="Johnson J."/>
            <person name="Nolan M."/>
            <person name="Tritt A."/>
            <person name="Barry K.W."/>
            <person name="Grigoriev I.V."/>
            <person name="Nagy L.G."/>
            <person name="Hibbett D."/>
            <person name="Henrissat B."/>
            <person name="Matheny P.B."/>
            <person name="Labbe J."/>
            <person name="Martin F.M."/>
        </authorList>
    </citation>
    <scope>NUCLEOTIDE SEQUENCE</scope>
    <source>
        <strain evidence="1">EC-137</strain>
    </source>
</reference>
<comment type="caution">
    <text evidence="1">The sequence shown here is derived from an EMBL/GenBank/DDBJ whole genome shotgun (WGS) entry which is preliminary data.</text>
</comment>
<protein>
    <submittedName>
        <fullName evidence="1">Uncharacterized protein</fullName>
    </submittedName>
</protein>
<organism evidence="1 2">
    <name type="scientific">Vararia minispora EC-137</name>
    <dbReference type="NCBI Taxonomy" id="1314806"/>
    <lineage>
        <taxon>Eukaryota</taxon>
        <taxon>Fungi</taxon>
        <taxon>Dikarya</taxon>
        <taxon>Basidiomycota</taxon>
        <taxon>Agaricomycotina</taxon>
        <taxon>Agaricomycetes</taxon>
        <taxon>Russulales</taxon>
        <taxon>Lachnocladiaceae</taxon>
        <taxon>Vararia</taxon>
    </lineage>
</organism>